<evidence type="ECO:0000313" key="2">
    <source>
        <dbReference type="Proteomes" id="UP000756346"/>
    </source>
</evidence>
<dbReference type="OrthoDB" id="3789824at2759"/>
<dbReference type="GeneID" id="70184599"/>
<keyword evidence="2" id="KW-1185">Reference proteome</keyword>
<proteinExistence type="predicted"/>
<organism evidence="1 2">
    <name type="scientific">Microdochium trichocladiopsis</name>
    <dbReference type="NCBI Taxonomy" id="1682393"/>
    <lineage>
        <taxon>Eukaryota</taxon>
        <taxon>Fungi</taxon>
        <taxon>Dikarya</taxon>
        <taxon>Ascomycota</taxon>
        <taxon>Pezizomycotina</taxon>
        <taxon>Sordariomycetes</taxon>
        <taxon>Xylariomycetidae</taxon>
        <taxon>Xylariales</taxon>
        <taxon>Microdochiaceae</taxon>
        <taxon>Microdochium</taxon>
    </lineage>
</organism>
<evidence type="ECO:0000313" key="1">
    <source>
        <dbReference type="EMBL" id="KAH7024754.1"/>
    </source>
</evidence>
<dbReference type="AlphaFoldDB" id="A0A9P8XY76"/>
<accession>A0A9P8XY76</accession>
<dbReference type="PANTHER" id="PTHR33112:SF16">
    <property type="entry name" value="HETEROKARYON INCOMPATIBILITY DOMAIN-CONTAINING PROTEIN"/>
    <property type="match status" value="1"/>
</dbReference>
<name>A0A9P8XY76_9PEZI</name>
<dbReference type="Proteomes" id="UP000756346">
    <property type="component" value="Unassembled WGS sequence"/>
</dbReference>
<dbReference type="PANTHER" id="PTHR33112">
    <property type="entry name" value="DOMAIN PROTEIN, PUTATIVE-RELATED"/>
    <property type="match status" value="1"/>
</dbReference>
<reference evidence="1" key="1">
    <citation type="journal article" date="2021" name="Nat. Commun.">
        <title>Genetic determinants of endophytism in the Arabidopsis root mycobiome.</title>
        <authorList>
            <person name="Mesny F."/>
            <person name="Miyauchi S."/>
            <person name="Thiergart T."/>
            <person name="Pickel B."/>
            <person name="Atanasova L."/>
            <person name="Karlsson M."/>
            <person name="Huettel B."/>
            <person name="Barry K.W."/>
            <person name="Haridas S."/>
            <person name="Chen C."/>
            <person name="Bauer D."/>
            <person name="Andreopoulos W."/>
            <person name="Pangilinan J."/>
            <person name="LaButti K."/>
            <person name="Riley R."/>
            <person name="Lipzen A."/>
            <person name="Clum A."/>
            <person name="Drula E."/>
            <person name="Henrissat B."/>
            <person name="Kohler A."/>
            <person name="Grigoriev I.V."/>
            <person name="Martin F.M."/>
            <person name="Hacquard S."/>
        </authorList>
    </citation>
    <scope>NUCLEOTIDE SEQUENCE</scope>
    <source>
        <strain evidence="1">MPI-CAGE-CH-0230</strain>
    </source>
</reference>
<protein>
    <submittedName>
        <fullName evidence="1">Uncharacterized protein</fullName>
    </submittedName>
</protein>
<dbReference type="RefSeq" id="XP_046008302.1">
    <property type="nucleotide sequence ID" value="XM_046155053.1"/>
</dbReference>
<dbReference type="EMBL" id="JAGTJQ010000009">
    <property type="protein sequence ID" value="KAH7024754.1"/>
    <property type="molecule type" value="Genomic_DNA"/>
</dbReference>
<comment type="caution">
    <text evidence="1">The sequence shown here is derived from an EMBL/GenBank/DDBJ whole genome shotgun (WGS) entry which is preliminary data.</text>
</comment>
<sequence>MDIVESYSARNLTKTEDRFLALSGVAARYQARKPQDLYMAGLWYDNIAQGLAWTVQSAVQRHPDRPKMHECPSWSWASLPIPTPVRMSRNTTGSQRSRFEVLHTDKDLAPGGEDAVVSVSRGSQIKSLTIRGRIRPLCSSSSRVVSWSSVTVRTAITPSYSQGQTDTFTFHDWLDQEVHSINGDTGTIVAYQPRMKELVAQLDYLDSVEGIQMNPSVVTCLEISDRAMLLLMPASNPQNEEIPQFTRMGVSMDFREDFFSGLKETVIRLQ</sequence>
<gene>
    <name evidence="1" type="ORF">B0I36DRAFT_332003</name>
</gene>